<protein>
    <submittedName>
        <fullName evidence="2">Apicomplexan conserved protein</fullName>
    </submittedName>
</protein>
<gene>
    <name evidence="2" type="ORF">OJ253_2472</name>
</gene>
<comment type="caution">
    <text evidence="2">The sequence shown here is derived from an EMBL/GenBank/DDBJ whole genome shotgun (WGS) entry which is preliminary data.</text>
</comment>
<dbReference type="AlphaFoldDB" id="A0A9D5DJA6"/>
<dbReference type="GO" id="GO:0005829">
    <property type="term" value="C:cytosol"/>
    <property type="evidence" value="ECO:0007669"/>
    <property type="project" value="TreeGrafter"/>
</dbReference>
<dbReference type="Proteomes" id="UP001067231">
    <property type="component" value="Unassembled WGS sequence"/>
</dbReference>
<sequence length="283" mass="32950">MDRIWNLVQSRLEKGDSYDAYQLLISRISRFSPKDAVEFGLEKAKYFDEYGFNEIACHVCTSMIKKAREGNLQIERSQFDSIMLILSSGGPSNGKGKLLNDTLLWCKDHERENAEYISKLHVWASNYYFTHQCYSKAQLHVILTENADLFANILFEWNKKGYRSEKDIFLLRAVLVLLSLQKTHLAQELLHKYCQLLLNGNNNLPSAPVQMAYFVVSACQLPDKKTAMHFFDMIKNKYALLIRRDPSFGRIMDRIDQIYFNRQKNASFNMLSSLLSMFNNDNH</sequence>
<dbReference type="InterPro" id="IPR007317">
    <property type="entry name" value="GET4"/>
</dbReference>
<dbReference type="GO" id="GO:0045048">
    <property type="term" value="P:protein insertion into ER membrane"/>
    <property type="evidence" value="ECO:0007669"/>
    <property type="project" value="InterPro"/>
</dbReference>
<name>A0A9D5DJA6_9CRYT</name>
<dbReference type="PANTHER" id="PTHR12875:SF0">
    <property type="entry name" value="GOLGI TO ER TRAFFIC PROTEIN 4 HOMOLOG"/>
    <property type="match status" value="1"/>
</dbReference>
<proteinExistence type="inferred from homology"/>
<dbReference type="PANTHER" id="PTHR12875">
    <property type="entry name" value="GOLGI TO ER TRAFFIC PROTEIN 4 HOMOLOG"/>
    <property type="match status" value="1"/>
</dbReference>
<dbReference type="EMBL" id="JAPCXC010000062">
    <property type="protein sequence ID" value="KAJ1607172.1"/>
    <property type="molecule type" value="Genomic_DNA"/>
</dbReference>
<dbReference type="Gene3D" id="1.25.40.10">
    <property type="entry name" value="Tetratricopeptide repeat domain"/>
    <property type="match status" value="1"/>
</dbReference>
<reference evidence="2" key="1">
    <citation type="submission" date="2022-10" db="EMBL/GenBank/DDBJ databases">
        <title>Adaptive evolution leads to modifications in subtelomeric GC content in a zoonotic Cryptosporidium species.</title>
        <authorList>
            <person name="Li J."/>
            <person name="Feng Y."/>
            <person name="Xiao L."/>
        </authorList>
    </citation>
    <scope>NUCLEOTIDE SEQUENCE</scope>
    <source>
        <strain evidence="2">33844</strain>
    </source>
</reference>
<evidence type="ECO:0000256" key="1">
    <source>
        <dbReference type="ARBA" id="ARBA00005351"/>
    </source>
</evidence>
<comment type="similarity">
    <text evidence="1">Belongs to the GET4 family.</text>
</comment>
<dbReference type="Pfam" id="PF04190">
    <property type="entry name" value="GET4"/>
    <property type="match status" value="1"/>
</dbReference>
<dbReference type="OrthoDB" id="10252405at2759"/>
<accession>A0A9D5DJA6</accession>
<evidence type="ECO:0000313" key="2">
    <source>
        <dbReference type="EMBL" id="KAJ1607172.1"/>
    </source>
</evidence>
<dbReference type="InterPro" id="IPR011990">
    <property type="entry name" value="TPR-like_helical_dom_sf"/>
</dbReference>
<organism evidence="2">
    <name type="scientific">Cryptosporidium canis</name>
    <dbReference type="NCBI Taxonomy" id="195482"/>
    <lineage>
        <taxon>Eukaryota</taxon>
        <taxon>Sar</taxon>
        <taxon>Alveolata</taxon>
        <taxon>Apicomplexa</taxon>
        <taxon>Conoidasida</taxon>
        <taxon>Coccidia</taxon>
        <taxon>Eucoccidiorida</taxon>
        <taxon>Eimeriorina</taxon>
        <taxon>Cryptosporidiidae</taxon>
        <taxon>Cryptosporidium</taxon>
    </lineage>
</organism>